<dbReference type="PANTHER" id="PTHR13255:SF0">
    <property type="entry name" value="ATAXIN-10"/>
    <property type="match status" value="1"/>
</dbReference>
<feature type="domain" description="Endonuclease/exonuclease/phosphatase" evidence="5">
    <location>
        <begin position="680"/>
        <end position="862"/>
    </location>
</feature>
<evidence type="ECO:0000256" key="4">
    <source>
        <dbReference type="SAM" id="MobiDB-lite"/>
    </source>
</evidence>
<dbReference type="GO" id="GO:0051301">
    <property type="term" value="P:cell division"/>
    <property type="evidence" value="ECO:0007669"/>
    <property type="project" value="UniProtKB-KW"/>
</dbReference>
<feature type="coiled-coil region" evidence="3">
    <location>
        <begin position="412"/>
        <end position="446"/>
    </location>
</feature>
<evidence type="ECO:0000259" key="6">
    <source>
        <dbReference type="Pfam" id="PF09759"/>
    </source>
</evidence>
<dbReference type="Proteomes" id="UP001445335">
    <property type="component" value="Unassembled WGS sequence"/>
</dbReference>
<evidence type="ECO:0000256" key="1">
    <source>
        <dbReference type="ARBA" id="ARBA00022618"/>
    </source>
</evidence>
<reference evidence="7 8" key="1">
    <citation type="journal article" date="2024" name="Nat. Commun.">
        <title>Phylogenomics reveals the evolutionary origins of lichenization in chlorophyte algae.</title>
        <authorList>
            <person name="Puginier C."/>
            <person name="Libourel C."/>
            <person name="Otte J."/>
            <person name="Skaloud P."/>
            <person name="Haon M."/>
            <person name="Grisel S."/>
            <person name="Petersen M."/>
            <person name="Berrin J.G."/>
            <person name="Delaux P.M."/>
            <person name="Dal Grande F."/>
            <person name="Keller J."/>
        </authorList>
    </citation>
    <scope>NUCLEOTIDE SEQUENCE [LARGE SCALE GENOMIC DNA]</scope>
    <source>
        <strain evidence="7 8">SAG 245.80</strain>
    </source>
</reference>
<feature type="coiled-coil region" evidence="3">
    <location>
        <begin position="348"/>
        <end position="375"/>
    </location>
</feature>
<accession>A0AAW1RPA1</accession>
<dbReference type="GO" id="GO:0005829">
    <property type="term" value="C:cytosol"/>
    <property type="evidence" value="ECO:0007669"/>
    <property type="project" value="TreeGrafter"/>
</dbReference>
<keyword evidence="2" id="KW-0131">Cell cycle</keyword>
<keyword evidence="1" id="KW-0132">Cell division</keyword>
<dbReference type="InterPro" id="IPR016024">
    <property type="entry name" value="ARM-type_fold"/>
</dbReference>
<feature type="compositionally biased region" description="Pro residues" evidence="4">
    <location>
        <begin position="598"/>
        <end position="607"/>
    </location>
</feature>
<feature type="domain" description="Ataxin-10" evidence="6">
    <location>
        <begin position="298"/>
        <end position="341"/>
    </location>
</feature>
<name>A0AAW1RPA1_9CHLO</name>
<evidence type="ECO:0000256" key="2">
    <source>
        <dbReference type="ARBA" id="ARBA00023306"/>
    </source>
</evidence>
<dbReference type="SUPFAM" id="SSF56219">
    <property type="entry name" value="DNase I-like"/>
    <property type="match status" value="1"/>
</dbReference>
<comment type="caution">
    <text evidence="7">The sequence shown here is derived from an EMBL/GenBank/DDBJ whole genome shotgun (WGS) entry which is preliminary data.</text>
</comment>
<dbReference type="InterPro" id="IPR051374">
    <property type="entry name" value="Ataxin-10/CTR86_families"/>
</dbReference>
<evidence type="ECO:0000256" key="3">
    <source>
        <dbReference type="SAM" id="Coils"/>
    </source>
</evidence>
<gene>
    <name evidence="7" type="ORF">WJX81_004809</name>
</gene>
<dbReference type="PANTHER" id="PTHR13255">
    <property type="entry name" value="ATAXIN-10"/>
    <property type="match status" value="1"/>
</dbReference>
<dbReference type="EMBL" id="JALJOU010000029">
    <property type="protein sequence ID" value="KAK9835191.1"/>
    <property type="molecule type" value="Genomic_DNA"/>
</dbReference>
<feature type="compositionally biased region" description="Gly residues" evidence="4">
    <location>
        <begin position="623"/>
        <end position="650"/>
    </location>
</feature>
<evidence type="ECO:0000313" key="8">
    <source>
        <dbReference type="Proteomes" id="UP001445335"/>
    </source>
</evidence>
<dbReference type="Gene3D" id="3.60.10.10">
    <property type="entry name" value="Endonuclease/exonuclease/phosphatase"/>
    <property type="match status" value="1"/>
</dbReference>
<dbReference type="AlphaFoldDB" id="A0AAW1RPA1"/>
<evidence type="ECO:0008006" key="9">
    <source>
        <dbReference type="Google" id="ProtNLM"/>
    </source>
</evidence>
<dbReference type="Pfam" id="PF09759">
    <property type="entry name" value="Atx10homo_assoc"/>
    <property type="match status" value="1"/>
</dbReference>
<dbReference type="Pfam" id="PF03372">
    <property type="entry name" value="Exo_endo_phos"/>
    <property type="match status" value="1"/>
</dbReference>
<dbReference type="SUPFAM" id="SSF48371">
    <property type="entry name" value="ARM repeat"/>
    <property type="match status" value="1"/>
</dbReference>
<dbReference type="GO" id="GO:0003824">
    <property type="term" value="F:catalytic activity"/>
    <property type="evidence" value="ECO:0007669"/>
    <property type="project" value="InterPro"/>
</dbReference>
<keyword evidence="3" id="KW-0175">Coiled coil</keyword>
<keyword evidence="8" id="KW-1185">Reference proteome</keyword>
<proteinExistence type="predicted"/>
<evidence type="ECO:0000313" key="7">
    <source>
        <dbReference type="EMBL" id="KAK9835191.1"/>
    </source>
</evidence>
<dbReference type="InterPro" id="IPR036691">
    <property type="entry name" value="Endo/exonu/phosph_ase_sf"/>
</dbReference>
<feature type="region of interest" description="Disordered" evidence="4">
    <location>
        <begin position="592"/>
        <end position="650"/>
    </location>
</feature>
<dbReference type="InterPro" id="IPR005135">
    <property type="entry name" value="Endo/exonuclease/phosphatase"/>
</dbReference>
<dbReference type="InterPro" id="IPR019156">
    <property type="entry name" value="Ataxin-10_domain"/>
</dbReference>
<organism evidence="7 8">
    <name type="scientific">Elliptochloris bilobata</name>
    <dbReference type="NCBI Taxonomy" id="381761"/>
    <lineage>
        <taxon>Eukaryota</taxon>
        <taxon>Viridiplantae</taxon>
        <taxon>Chlorophyta</taxon>
        <taxon>core chlorophytes</taxon>
        <taxon>Trebouxiophyceae</taxon>
        <taxon>Trebouxiophyceae incertae sedis</taxon>
        <taxon>Elliptochloris clade</taxon>
        <taxon>Elliptochloris</taxon>
    </lineage>
</organism>
<protein>
    <recommendedName>
        <fullName evidence="9">Endonuclease/exonuclease/phosphatase domain-containing protein</fullName>
    </recommendedName>
</protein>
<sequence>MASRRAAESTPQAGSPRLLTVAAQLLANLSASGADSAHAVWRACCPETFQALAAVRDGSVCGPLCRTLRAICVTCKGCATEVSRGAGADLLRTLLCHNLDQGQGQEHSGDAADQLALLMWDLAFVCGQLSKLLAVAAPAPSPGASWQLHTVLLQMLAGAAANHAHRLRDAPKAQGVECSLWGLVGAVRSHAEGIAQAPERVPALQAAMAVLRSLTAVDTGAVRRRVLAGSEEVPLPGLLLAMLIAVGPIDRRRPALSCEPPQAAADQSCDLGGRFAGVHAEVAAMAASLPERPPYVGYRTDVVAALANMLHAAPSVQQAVLQLGGVPVLLSQCQVDDRSPWDWLAGSMEALREDNRKLRDDNRKLRDDNRNVTDELCELREEFGVLKGELAAVRKASKGRAAGGQAEAAQAAAQAAAEAQAAAQAAAQAQAKAATVEARVTACEQRQESLHQVAKDGAQQTKQRVEEVAQEGKKANILLYGVQEDASPEDILQQAGVPPSVKPQAFQRIGKPRPPHAKPRPLLLLMACVDAKHAVLAHKQGLKARNIRLADDLTKEQQANKYRQQPRAALLVAKGIPVYWRFDRLFSIRDGHHQEELPGPPPGPPPRASTQAFGPQTYAAAAVGGGGGGGGGGGSARGSGRGGDRGGGGPPNASANYGCAYSSGMSMGWARASLLPDFDVFTVPARREGVRGEGILVAVRRNAAYCTEQWWVDGSTLWVRVTPVAAAGMPLLVAACYLPPAGSPQLEQVSLEERLATLGERMAIAAAEGSVMVAGDFNAHVGPVGCAPYDLNPHGRGLRGVCADTGFTLCTGCVEGDHAALPTFPATNAHSATRPDHILASPAARQWLSSCRVLPDRRGSDHLPLDTLLTLPWAPRTAPPVDGTALPRARWDHHLLWEYSTALREEALAAACAAAAAGDGIEALTLLLAEVTWAATISGPHGAATFAERPVGGFQWLTS</sequence>
<evidence type="ECO:0000259" key="5">
    <source>
        <dbReference type="Pfam" id="PF03372"/>
    </source>
</evidence>